<evidence type="ECO:0000256" key="1">
    <source>
        <dbReference type="ARBA" id="ARBA00022485"/>
    </source>
</evidence>
<dbReference type="InterPro" id="IPR006963">
    <property type="entry name" value="Mopterin_OxRdtase_4Fe-4S_dom"/>
</dbReference>
<dbReference type="PROSITE" id="PS51839">
    <property type="entry name" value="4FE4S_HC3"/>
    <property type="match status" value="1"/>
</dbReference>
<evidence type="ECO:0000313" key="10">
    <source>
        <dbReference type="EMBL" id="GAI78350.1"/>
    </source>
</evidence>
<evidence type="ECO:0000259" key="8">
    <source>
        <dbReference type="PROSITE" id="PS51669"/>
    </source>
</evidence>
<dbReference type="Gene3D" id="3.30.70.20">
    <property type="match status" value="1"/>
</dbReference>
<feature type="domain" description="4Fe-4S His(Cys)3-ligated-type" evidence="9">
    <location>
        <begin position="92"/>
        <end position="131"/>
    </location>
</feature>
<feature type="non-terminal residue" evidence="10">
    <location>
        <position position="272"/>
    </location>
</feature>
<dbReference type="InterPro" id="IPR036010">
    <property type="entry name" value="2Fe-2S_ferredoxin-like_sf"/>
</dbReference>
<dbReference type="InterPro" id="IPR019574">
    <property type="entry name" value="NADH_UbQ_OxRdtase_Gsu_4Fe4S-bd"/>
</dbReference>
<feature type="domain" description="4Fe-4S ferredoxin-type" evidence="7">
    <location>
        <begin position="197"/>
        <end position="226"/>
    </location>
</feature>
<evidence type="ECO:0000259" key="9">
    <source>
        <dbReference type="PROSITE" id="PS51839"/>
    </source>
</evidence>
<evidence type="ECO:0000256" key="2">
    <source>
        <dbReference type="ARBA" id="ARBA00022723"/>
    </source>
</evidence>
<keyword evidence="1" id="KW-0004">4Fe-4S</keyword>
<dbReference type="InterPro" id="IPR001041">
    <property type="entry name" value="2Fe-2S_ferredoxin-type"/>
</dbReference>
<dbReference type="SUPFAM" id="SSF53706">
    <property type="entry name" value="Formate dehydrogenase/DMSO reductase, domains 1-3"/>
    <property type="match status" value="1"/>
</dbReference>
<proteinExistence type="predicted"/>
<evidence type="ECO:0000256" key="3">
    <source>
        <dbReference type="ARBA" id="ARBA00022737"/>
    </source>
</evidence>
<dbReference type="GO" id="GO:0051539">
    <property type="term" value="F:4 iron, 4 sulfur cluster binding"/>
    <property type="evidence" value="ECO:0007669"/>
    <property type="project" value="UniProtKB-KW"/>
</dbReference>
<dbReference type="InterPro" id="IPR054351">
    <property type="entry name" value="NADH_UbQ_OxRdtase_ferredoxin"/>
</dbReference>
<dbReference type="EMBL" id="BARW01014653">
    <property type="protein sequence ID" value="GAI78350.1"/>
    <property type="molecule type" value="Genomic_DNA"/>
</dbReference>
<dbReference type="SUPFAM" id="SSF54292">
    <property type="entry name" value="2Fe-2S ferredoxin-like"/>
    <property type="match status" value="1"/>
</dbReference>
<dbReference type="FunFam" id="3.30.70.20:FF:000035">
    <property type="entry name" value="Iron hydrogenase 1"/>
    <property type="match status" value="1"/>
</dbReference>
<dbReference type="CDD" id="cd00207">
    <property type="entry name" value="fer2"/>
    <property type="match status" value="1"/>
</dbReference>
<comment type="caution">
    <text evidence="10">The sequence shown here is derived from an EMBL/GenBank/DDBJ whole genome shotgun (WGS) entry which is preliminary data.</text>
</comment>
<dbReference type="PROSITE" id="PS51669">
    <property type="entry name" value="4FE4S_MOW_BIS_MGD"/>
    <property type="match status" value="1"/>
</dbReference>
<evidence type="ECO:0008006" key="11">
    <source>
        <dbReference type="Google" id="ProtNLM"/>
    </source>
</evidence>
<dbReference type="SMART" id="SM00929">
    <property type="entry name" value="NADH-G_4Fe-4S_3"/>
    <property type="match status" value="1"/>
</dbReference>
<keyword evidence="4" id="KW-0408">Iron</keyword>
<feature type="domain" description="2Fe-2S ferredoxin-type" evidence="6">
    <location>
        <begin position="14"/>
        <end position="92"/>
    </location>
</feature>
<dbReference type="Pfam" id="PF22117">
    <property type="entry name" value="Fer4_Nqo3"/>
    <property type="match status" value="1"/>
</dbReference>
<organism evidence="10">
    <name type="scientific">marine sediment metagenome</name>
    <dbReference type="NCBI Taxonomy" id="412755"/>
    <lineage>
        <taxon>unclassified sequences</taxon>
        <taxon>metagenomes</taxon>
        <taxon>ecological metagenomes</taxon>
    </lineage>
</organism>
<evidence type="ECO:0000259" key="7">
    <source>
        <dbReference type="PROSITE" id="PS51379"/>
    </source>
</evidence>
<feature type="domain" description="4Fe-4S Mo/W bis-MGD-type" evidence="8">
    <location>
        <begin position="230"/>
        <end position="272"/>
    </location>
</feature>
<keyword evidence="5" id="KW-0411">Iron-sulfur</keyword>
<name>X1SSL6_9ZZZZ</name>
<dbReference type="PROSITE" id="PS00198">
    <property type="entry name" value="4FE4S_FER_1"/>
    <property type="match status" value="1"/>
</dbReference>
<dbReference type="GO" id="GO:0046872">
    <property type="term" value="F:metal ion binding"/>
    <property type="evidence" value="ECO:0007669"/>
    <property type="project" value="UniProtKB-KW"/>
</dbReference>
<protein>
    <recommendedName>
        <fullName evidence="11">2Fe-2S ferredoxin-type domain-containing protein</fullName>
    </recommendedName>
</protein>
<dbReference type="PANTHER" id="PTHR24960:SF84">
    <property type="entry name" value="HYDROGENASE SUBUNIT"/>
    <property type="match status" value="1"/>
</dbReference>
<accession>X1SSL6</accession>
<dbReference type="FunFam" id="3.10.20.740:FF:000003">
    <property type="entry name" value="Formate dehydrogenase subunit alpha"/>
    <property type="match status" value="1"/>
</dbReference>
<dbReference type="SMART" id="SM00926">
    <property type="entry name" value="Molybdop_Fe4S4"/>
    <property type="match status" value="1"/>
</dbReference>
<dbReference type="Pfam" id="PF10588">
    <property type="entry name" value="NADH-G_4Fe-4S_3"/>
    <property type="match status" value="1"/>
</dbReference>
<dbReference type="InterPro" id="IPR017900">
    <property type="entry name" value="4Fe4S_Fe_S_CS"/>
</dbReference>
<dbReference type="InterPro" id="IPR050157">
    <property type="entry name" value="PSI_iron-sulfur_center"/>
</dbReference>
<dbReference type="PROSITE" id="PS51085">
    <property type="entry name" value="2FE2S_FER_2"/>
    <property type="match status" value="1"/>
</dbReference>
<keyword evidence="3" id="KW-0677">Repeat</keyword>
<dbReference type="Pfam" id="PF13510">
    <property type="entry name" value="Fer2_4"/>
    <property type="match status" value="1"/>
</dbReference>
<dbReference type="Pfam" id="PF04879">
    <property type="entry name" value="Molybdop_Fe4S4"/>
    <property type="match status" value="1"/>
</dbReference>
<evidence type="ECO:0000256" key="5">
    <source>
        <dbReference type="ARBA" id="ARBA00023014"/>
    </source>
</evidence>
<gene>
    <name evidence="10" type="ORF">S12H4_25916</name>
</gene>
<reference evidence="10" key="1">
    <citation type="journal article" date="2014" name="Front. Microbiol.">
        <title>High frequency of phylogenetically diverse reductive dehalogenase-homologous genes in deep subseafloor sedimentary metagenomes.</title>
        <authorList>
            <person name="Kawai M."/>
            <person name="Futagami T."/>
            <person name="Toyoda A."/>
            <person name="Takaki Y."/>
            <person name="Nishi S."/>
            <person name="Hori S."/>
            <person name="Arai W."/>
            <person name="Tsubouchi T."/>
            <person name="Morono Y."/>
            <person name="Uchiyama I."/>
            <person name="Ito T."/>
            <person name="Fujiyama A."/>
            <person name="Inagaki F."/>
            <person name="Takami H."/>
        </authorList>
    </citation>
    <scope>NUCLEOTIDE SEQUENCE</scope>
    <source>
        <strain evidence="10">Expedition CK06-06</strain>
    </source>
</reference>
<keyword evidence="2" id="KW-0479">Metal-binding</keyword>
<dbReference type="PROSITE" id="PS00551">
    <property type="entry name" value="MOLYBDOPTERIN_PROK_1"/>
    <property type="match status" value="1"/>
</dbReference>
<dbReference type="PROSITE" id="PS51379">
    <property type="entry name" value="4FE4S_FER_2"/>
    <property type="match status" value="2"/>
</dbReference>
<dbReference type="SUPFAM" id="SSF54862">
    <property type="entry name" value="4Fe-4S ferredoxins"/>
    <property type="match status" value="1"/>
</dbReference>
<evidence type="ECO:0000256" key="4">
    <source>
        <dbReference type="ARBA" id="ARBA00023004"/>
    </source>
</evidence>
<dbReference type="Gene3D" id="2.20.25.90">
    <property type="entry name" value="ADC-like domains"/>
    <property type="match status" value="1"/>
</dbReference>
<dbReference type="GO" id="GO:0016491">
    <property type="term" value="F:oxidoreductase activity"/>
    <property type="evidence" value="ECO:0007669"/>
    <property type="project" value="InterPro"/>
</dbReference>
<sequence length="272" mass="29678">MSTIIKTIDKKRVDTITLTINDKEVDAKKGATVLEAALGTDIYVPTLCYDPDLKPYVACRLCVVEIEGMRGLVSSCTTLATEGMVVHTETPRVNQSRRITMELIIANHHGDCLTCVKNQQCELLKIAQYLGMNQEHIDRLRKSTQVLPIDDSHPAFVRDLNKCILCAKCVRACHEIACVDAIGLAFRGNSTKAATFGDKAIIESICKSCGECIARCPTGALVPKYEKPPATEVKTVCPYCGVGCSLYLGIRDNKIVSVRGDPESSVNKGKRA</sequence>
<dbReference type="PANTHER" id="PTHR24960">
    <property type="entry name" value="PHOTOSYSTEM I IRON-SULFUR CENTER-RELATED"/>
    <property type="match status" value="1"/>
</dbReference>
<dbReference type="InterPro" id="IPR027467">
    <property type="entry name" value="MopterinOxRdtase_cofactor_BS"/>
</dbReference>
<feature type="domain" description="4Fe-4S ferredoxin-type" evidence="7">
    <location>
        <begin position="154"/>
        <end position="184"/>
    </location>
</feature>
<evidence type="ECO:0000259" key="6">
    <source>
        <dbReference type="PROSITE" id="PS51085"/>
    </source>
</evidence>
<dbReference type="Gene3D" id="3.10.20.740">
    <property type="match status" value="1"/>
</dbReference>
<dbReference type="InterPro" id="IPR017896">
    <property type="entry name" value="4Fe4S_Fe-S-bd"/>
</dbReference>
<dbReference type="AlphaFoldDB" id="X1SSL6"/>